<dbReference type="PANTHER" id="PTHR30273">
    <property type="entry name" value="PERIPLASMIC SIGNAL SENSOR AND SIGMA FACTOR ACTIVATOR FECR-RELATED"/>
    <property type="match status" value="1"/>
</dbReference>
<evidence type="ECO:0000313" key="5">
    <source>
        <dbReference type="Proteomes" id="UP000051950"/>
    </source>
</evidence>
<feature type="domain" description="FecR protein" evidence="2">
    <location>
        <begin position="175"/>
        <end position="271"/>
    </location>
</feature>
<dbReference type="OrthoDB" id="1099963at2"/>
<dbReference type="EMBL" id="LMZQ01000007">
    <property type="protein sequence ID" value="KRT15887.1"/>
    <property type="molecule type" value="Genomic_DNA"/>
</dbReference>
<dbReference type="Proteomes" id="UP000051950">
    <property type="component" value="Unassembled WGS sequence"/>
</dbReference>
<feature type="transmembrane region" description="Helical" evidence="1">
    <location>
        <begin position="77"/>
        <end position="99"/>
    </location>
</feature>
<reference evidence="4 5" key="1">
    <citation type="submission" date="2015-11" db="EMBL/GenBank/DDBJ databases">
        <title>Sequence of Pedobacter ginsenosidimutans.</title>
        <authorList>
            <person name="Carson E."/>
            <person name="Keyser V."/>
            <person name="Newman J."/>
            <person name="Miller J."/>
        </authorList>
    </citation>
    <scope>NUCLEOTIDE SEQUENCE [LARGE SCALE GENOMIC DNA]</scope>
    <source>
        <strain evidence="4 5">KACC 14530</strain>
    </source>
</reference>
<gene>
    <name evidence="4" type="ORF">ASU31_12965</name>
</gene>
<dbReference type="RefSeq" id="WP_057932718.1">
    <property type="nucleotide sequence ID" value="NZ_LMZQ01000007.1"/>
</dbReference>
<keyword evidence="1" id="KW-1133">Transmembrane helix</keyword>
<evidence type="ECO:0000259" key="2">
    <source>
        <dbReference type="Pfam" id="PF04773"/>
    </source>
</evidence>
<organism evidence="4 5">
    <name type="scientific">Pedobacter ginsenosidimutans</name>
    <dbReference type="NCBI Taxonomy" id="687842"/>
    <lineage>
        <taxon>Bacteria</taxon>
        <taxon>Pseudomonadati</taxon>
        <taxon>Bacteroidota</taxon>
        <taxon>Sphingobacteriia</taxon>
        <taxon>Sphingobacteriales</taxon>
        <taxon>Sphingobacteriaceae</taxon>
        <taxon>Pedobacter</taxon>
    </lineage>
</organism>
<dbReference type="STRING" id="687842.ASU31_12965"/>
<sequence>MIEKSKIRLQELSHRWLKGTLTKAEQQEFDEWFNEQNQIPIEMPSDIAKNREEHEQAILNRIKYATGIARQPKVVSLWPRIAIAATVASIIFGAVLFYFNSDTKNTTDQIAYSNDVKPGVQGATLTLADGKKISINDAVAGNIALQSGVKISKTIDGQIIYEVTDQNSETSDYNTLTTSRGEQTQVRLPDGSLVFLNSASSLKYPTSFVGAKFRRVTLTGEGYFEISKDKVHPFLVQSNGQEVEVLGTHFNINAYKDEKAVRTTLLEGAVKITPMPGNRTKSSILKPGQQSALDENGIQVTEVDLEEAMAWQKGYFSFYDEDISAVMRKVSRWYNIEVEYQGQLPDVGFNARIDKYSDIKEVLKILQKSKAVHFKLEGRKVIVSK</sequence>
<feature type="domain" description="Protein FecR C-terminal" evidence="3">
    <location>
        <begin position="315"/>
        <end position="383"/>
    </location>
</feature>
<proteinExistence type="predicted"/>
<dbReference type="GO" id="GO:0016989">
    <property type="term" value="F:sigma factor antagonist activity"/>
    <property type="evidence" value="ECO:0007669"/>
    <property type="project" value="TreeGrafter"/>
</dbReference>
<dbReference type="AlphaFoldDB" id="A0A0T5VQA4"/>
<evidence type="ECO:0000256" key="1">
    <source>
        <dbReference type="SAM" id="Phobius"/>
    </source>
</evidence>
<evidence type="ECO:0008006" key="6">
    <source>
        <dbReference type="Google" id="ProtNLM"/>
    </source>
</evidence>
<dbReference type="InterPro" id="IPR006860">
    <property type="entry name" value="FecR"/>
</dbReference>
<name>A0A0T5VQA4_9SPHI</name>
<dbReference type="Pfam" id="PF16344">
    <property type="entry name" value="FecR_C"/>
    <property type="match status" value="1"/>
</dbReference>
<dbReference type="Gene3D" id="3.55.50.30">
    <property type="match status" value="1"/>
</dbReference>
<dbReference type="PIRSF" id="PIRSF018266">
    <property type="entry name" value="FecR"/>
    <property type="match status" value="1"/>
</dbReference>
<evidence type="ECO:0000313" key="4">
    <source>
        <dbReference type="EMBL" id="KRT15887.1"/>
    </source>
</evidence>
<keyword evidence="5" id="KW-1185">Reference proteome</keyword>
<dbReference type="Gene3D" id="2.60.120.1440">
    <property type="match status" value="1"/>
</dbReference>
<protein>
    <recommendedName>
        <fullName evidence="6">Anti-sigma factor</fullName>
    </recommendedName>
</protein>
<dbReference type="PANTHER" id="PTHR30273:SF2">
    <property type="entry name" value="PROTEIN FECR"/>
    <property type="match status" value="1"/>
</dbReference>
<accession>A0A0T5VQA4</accession>
<evidence type="ECO:0000259" key="3">
    <source>
        <dbReference type="Pfam" id="PF16344"/>
    </source>
</evidence>
<dbReference type="InterPro" id="IPR032508">
    <property type="entry name" value="FecR_C"/>
</dbReference>
<comment type="caution">
    <text evidence="4">The sequence shown here is derived from an EMBL/GenBank/DDBJ whole genome shotgun (WGS) entry which is preliminary data.</text>
</comment>
<keyword evidence="1" id="KW-0812">Transmembrane</keyword>
<keyword evidence="1" id="KW-0472">Membrane</keyword>
<dbReference type="InterPro" id="IPR012373">
    <property type="entry name" value="Ferrdict_sens_TM"/>
</dbReference>
<dbReference type="Pfam" id="PF04773">
    <property type="entry name" value="FecR"/>
    <property type="match status" value="1"/>
</dbReference>